<gene>
    <name evidence="1" type="ORF">CYMTET_56752</name>
</gene>
<dbReference type="Gene3D" id="1.25.40.10">
    <property type="entry name" value="Tetratricopeptide repeat domain"/>
    <property type="match status" value="1"/>
</dbReference>
<dbReference type="AlphaFoldDB" id="A0AAE0BBS4"/>
<proteinExistence type="predicted"/>
<reference evidence="1 2" key="1">
    <citation type="journal article" date="2015" name="Genome Biol. Evol.">
        <title>Comparative Genomics of a Bacterivorous Green Alga Reveals Evolutionary Causalities and Consequences of Phago-Mixotrophic Mode of Nutrition.</title>
        <authorList>
            <person name="Burns J.A."/>
            <person name="Paasch A."/>
            <person name="Narechania A."/>
            <person name="Kim E."/>
        </authorList>
    </citation>
    <scope>NUCLEOTIDE SEQUENCE [LARGE SCALE GENOMIC DNA]</scope>
    <source>
        <strain evidence="1 2">PLY_AMNH</strain>
    </source>
</reference>
<evidence type="ECO:0000313" key="2">
    <source>
        <dbReference type="Proteomes" id="UP001190700"/>
    </source>
</evidence>
<dbReference type="Proteomes" id="UP001190700">
    <property type="component" value="Unassembled WGS sequence"/>
</dbReference>
<evidence type="ECO:0000313" key="1">
    <source>
        <dbReference type="EMBL" id="KAK3232917.1"/>
    </source>
</evidence>
<protein>
    <submittedName>
        <fullName evidence="1">Uncharacterized protein</fullName>
    </submittedName>
</protein>
<comment type="caution">
    <text evidence="1">The sequence shown here is derived from an EMBL/GenBank/DDBJ whole genome shotgun (WGS) entry which is preliminary data.</text>
</comment>
<accession>A0AAE0BBS4</accession>
<dbReference type="SUPFAM" id="SSF48452">
    <property type="entry name" value="TPR-like"/>
    <property type="match status" value="1"/>
</dbReference>
<sequence>MIGKRSKVTSNDCLVLQTPRRKACATLYRRPFLVPSLDAAWDADEAAQKVDHIVSYAFDAETLVLLTRLIPAKQLKLRLQALLQRLAEMGPGEAEACIFNKQHLSILLSVASGLLECPDGEDPGDNNSGKELLRGYYQWERIVLPGVQTAELCHLRAIMHIQIEQYHEALQLYTEACAALPINASLFIMRALVHLHLKQQRAATEDFARAFCLDEGTVNRYLYDNETCIQPFPTSLRFNAVPPISFTLNGQHTLASV</sequence>
<keyword evidence="2" id="KW-1185">Reference proteome</keyword>
<dbReference type="EMBL" id="LGRX02035851">
    <property type="protein sequence ID" value="KAK3232917.1"/>
    <property type="molecule type" value="Genomic_DNA"/>
</dbReference>
<dbReference type="InterPro" id="IPR011990">
    <property type="entry name" value="TPR-like_helical_dom_sf"/>
</dbReference>
<organism evidence="1 2">
    <name type="scientific">Cymbomonas tetramitiformis</name>
    <dbReference type="NCBI Taxonomy" id="36881"/>
    <lineage>
        <taxon>Eukaryota</taxon>
        <taxon>Viridiplantae</taxon>
        <taxon>Chlorophyta</taxon>
        <taxon>Pyramimonadophyceae</taxon>
        <taxon>Pyramimonadales</taxon>
        <taxon>Pyramimonadaceae</taxon>
        <taxon>Cymbomonas</taxon>
    </lineage>
</organism>
<name>A0AAE0BBS4_9CHLO</name>